<dbReference type="Proteomes" id="UP000818029">
    <property type="component" value="Chromosome D11"/>
</dbReference>
<accession>A0ABM3B527</accession>
<reference evidence="4" key="2">
    <citation type="submission" date="2025-08" db="UniProtKB">
        <authorList>
            <consortium name="RefSeq"/>
        </authorList>
    </citation>
    <scope>IDENTIFICATION</scope>
</reference>
<dbReference type="InterPro" id="IPR036431">
    <property type="entry name" value="ARID_dom_sf"/>
</dbReference>
<dbReference type="InterPro" id="IPR001606">
    <property type="entry name" value="ARID_dom"/>
</dbReference>
<evidence type="ECO:0000256" key="1">
    <source>
        <dbReference type="SAM" id="MobiDB-lite"/>
    </source>
</evidence>
<feature type="compositionally biased region" description="Basic residues" evidence="1">
    <location>
        <begin position="53"/>
        <end position="69"/>
    </location>
</feature>
<dbReference type="PANTHER" id="PTHR46691:SF3">
    <property type="entry name" value="HIGH MOBILITY GROUP B PROTEIN 15"/>
    <property type="match status" value="1"/>
</dbReference>
<feature type="compositionally biased region" description="Polar residues" evidence="1">
    <location>
        <begin position="581"/>
        <end position="592"/>
    </location>
</feature>
<sequence>MFFVGSFPSLVLNQLSFLNKQSFLGSSYLLGLLDIRLQGPMAHNDQGEDDKRIRVRGQGRGRGRPRKRKQPEASHFSTSTLPTDYNNTSNSWSKNYRYGTTFLGAPSLANQLSFKTACTICKEEMDSPMICINTDFLCPSCNHCFLASIKSSVSQNPQPKVPPPLSSTIFRSQFLEIMNHPYSTDLPVYSLYDQYKLALKDPRFFRIMLDLVSIIKNKPLPVPIFQGKELNLHPIFVQVTCRGGIRKVVLERRMQELCAALAANLSAGVLYKMYMKWLYDLESWFFDSPHSEYLQTSSTSFARGHLMQGLLGGQPSSQRIQASAPYRNPASVNTNRQSTSLQAGFDFGLTCHLNSSSSRPCPMPGVIGGQPSSSNLDSAVANNNRLWITEPSAYDYDSDFEYNLDFDFASPDHPFSSLPKPHPIQGLIGGQPSEQGHTSLADLNSAIANDQITFIDDALPGTTSRDFADNTQDFSPADEQSSYVSSDWVPIEWEVQPEVPVPDVYSTGIHGSTPGIDPSHNERNMVGSTESRDGNYEKGASSTGTVTSISAEQQPSNDRKPEIPNKETPPTYVPTRPGQEKTANQSVRLQPS</sequence>
<dbReference type="SMART" id="SM00501">
    <property type="entry name" value="BRIGHT"/>
    <property type="match status" value="1"/>
</dbReference>
<organism evidence="3 4">
    <name type="scientific">Gossypium hirsutum</name>
    <name type="common">Upland cotton</name>
    <name type="synonym">Gossypium mexicanum</name>
    <dbReference type="NCBI Taxonomy" id="3635"/>
    <lineage>
        <taxon>Eukaryota</taxon>
        <taxon>Viridiplantae</taxon>
        <taxon>Streptophyta</taxon>
        <taxon>Embryophyta</taxon>
        <taxon>Tracheophyta</taxon>
        <taxon>Spermatophyta</taxon>
        <taxon>Magnoliopsida</taxon>
        <taxon>eudicotyledons</taxon>
        <taxon>Gunneridae</taxon>
        <taxon>Pentapetalae</taxon>
        <taxon>rosids</taxon>
        <taxon>malvids</taxon>
        <taxon>Malvales</taxon>
        <taxon>Malvaceae</taxon>
        <taxon>Malvoideae</taxon>
        <taxon>Gossypium</taxon>
    </lineage>
</organism>
<feature type="region of interest" description="Disordered" evidence="1">
    <location>
        <begin position="502"/>
        <end position="592"/>
    </location>
</feature>
<name>A0ABM3B527_GOSHI</name>
<gene>
    <name evidence="4" type="primary">LOC121223781</name>
</gene>
<feature type="region of interest" description="Disordered" evidence="1">
    <location>
        <begin position="41"/>
        <end position="82"/>
    </location>
</feature>
<feature type="compositionally biased region" description="Polar residues" evidence="1">
    <location>
        <begin position="540"/>
        <end position="556"/>
    </location>
</feature>
<evidence type="ECO:0000313" key="4">
    <source>
        <dbReference type="RefSeq" id="XP_040962138.1"/>
    </source>
</evidence>
<protein>
    <submittedName>
        <fullName evidence="4">Uncharacterized protein isoform X1</fullName>
    </submittedName>
</protein>
<evidence type="ECO:0000259" key="2">
    <source>
        <dbReference type="PROSITE" id="PS51011"/>
    </source>
</evidence>
<feature type="domain" description="ARID" evidence="2">
    <location>
        <begin position="199"/>
        <end position="286"/>
    </location>
</feature>
<proteinExistence type="predicted"/>
<evidence type="ECO:0000313" key="3">
    <source>
        <dbReference type="Proteomes" id="UP000818029"/>
    </source>
</evidence>
<dbReference type="RefSeq" id="XP_040962138.1">
    <property type="nucleotide sequence ID" value="XM_041106204.1"/>
</dbReference>
<reference evidence="3" key="1">
    <citation type="journal article" date="2020" name="Nat. Genet.">
        <title>Genomic diversifications of five Gossypium allopolyploid species and their impact on cotton improvement.</title>
        <authorList>
            <person name="Chen Z.J."/>
            <person name="Sreedasyam A."/>
            <person name="Ando A."/>
            <person name="Song Q."/>
            <person name="De Santiago L.M."/>
            <person name="Hulse-Kemp A.M."/>
            <person name="Ding M."/>
            <person name="Ye W."/>
            <person name="Kirkbride R.C."/>
            <person name="Jenkins J."/>
            <person name="Plott C."/>
            <person name="Lovell J."/>
            <person name="Lin Y.M."/>
            <person name="Vaughn R."/>
            <person name="Liu B."/>
            <person name="Simpson S."/>
            <person name="Scheffler B.E."/>
            <person name="Wen L."/>
            <person name="Saski C.A."/>
            <person name="Grover C.E."/>
            <person name="Hu G."/>
            <person name="Conover J.L."/>
            <person name="Carlson J.W."/>
            <person name="Shu S."/>
            <person name="Boston L.B."/>
            <person name="Williams M."/>
            <person name="Peterson D.G."/>
            <person name="McGee K."/>
            <person name="Jones D.C."/>
            <person name="Wendel J.F."/>
            <person name="Stelly D.M."/>
            <person name="Grimwood J."/>
            <person name="Schmutz J."/>
        </authorList>
    </citation>
    <scope>NUCLEOTIDE SEQUENCE [LARGE SCALE GENOMIC DNA]</scope>
    <source>
        <strain evidence="3">cv. TM-1</strain>
    </source>
</reference>
<dbReference type="SUPFAM" id="SSF46774">
    <property type="entry name" value="ARID-like"/>
    <property type="match status" value="1"/>
</dbReference>
<dbReference type="GeneID" id="121223781"/>
<dbReference type="Pfam" id="PF01388">
    <property type="entry name" value="ARID"/>
    <property type="match status" value="1"/>
</dbReference>
<feature type="region of interest" description="Disordered" evidence="1">
    <location>
        <begin position="464"/>
        <end position="485"/>
    </location>
</feature>
<dbReference type="PANTHER" id="PTHR46691">
    <property type="entry name" value="HIGH MOBILITY GROUP B PROTEIN 9"/>
    <property type="match status" value="1"/>
</dbReference>
<dbReference type="PROSITE" id="PS51011">
    <property type="entry name" value="ARID"/>
    <property type="match status" value="1"/>
</dbReference>
<keyword evidence="3" id="KW-1185">Reference proteome</keyword>
<dbReference type="Gene3D" id="1.10.150.60">
    <property type="entry name" value="ARID DNA-binding domain"/>
    <property type="match status" value="1"/>
</dbReference>